<accession>A0A6G1FVS2</accession>
<evidence type="ECO:0000313" key="2">
    <source>
        <dbReference type="Proteomes" id="UP000504638"/>
    </source>
</evidence>
<dbReference type="AlphaFoldDB" id="A0A6G1FVS2"/>
<dbReference type="GeneID" id="54420595"/>
<reference evidence="1 3" key="1">
    <citation type="submission" date="2020-01" db="EMBL/GenBank/DDBJ databases">
        <authorList>
            <consortium name="DOE Joint Genome Institute"/>
            <person name="Haridas S."/>
            <person name="Albert R."/>
            <person name="Binder M."/>
            <person name="Bloem J."/>
            <person name="Labutti K."/>
            <person name="Salamov A."/>
            <person name="Andreopoulos B."/>
            <person name="Baker S.E."/>
            <person name="Barry K."/>
            <person name="Bills G."/>
            <person name="Bluhm B.H."/>
            <person name="Cannon C."/>
            <person name="Castanera R."/>
            <person name="Culley D.E."/>
            <person name="Daum C."/>
            <person name="Ezra D."/>
            <person name="Gonzalez J.B."/>
            <person name="Henrissat B."/>
            <person name="Kuo A."/>
            <person name="Liang C."/>
            <person name="Lipzen A."/>
            <person name="Lutzoni F."/>
            <person name="Magnuson J."/>
            <person name="Mondo S."/>
            <person name="Nolan M."/>
            <person name="Ohm R."/>
            <person name="Pangilinan J."/>
            <person name="Park H.-J."/>
            <person name="Ramirez L."/>
            <person name="Alfaro M."/>
            <person name="Sun H."/>
            <person name="Tritt A."/>
            <person name="Yoshinaga Y."/>
            <person name="Zwiers L.-H."/>
            <person name="Turgeon B.G."/>
            <person name="Goodwin S.B."/>
            <person name="Spatafora J.W."/>
            <person name="Crous P.W."/>
            <person name="Grigoriev I.V."/>
        </authorList>
    </citation>
    <scope>NUCLEOTIDE SEQUENCE</scope>
    <source>
        <strain evidence="1 3">CBS 781.70</strain>
    </source>
</reference>
<dbReference type="EMBL" id="ML975169">
    <property type="protein sequence ID" value="KAF1809873.1"/>
    <property type="molecule type" value="Genomic_DNA"/>
</dbReference>
<keyword evidence="2" id="KW-1185">Reference proteome</keyword>
<reference evidence="3" key="3">
    <citation type="submission" date="2025-04" db="UniProtKB">
        <authorList>
            <consortium name="RefSeq"/>
        </authorList>
    </citation>
    <scope>IDENTIFICATION</scope>
    <source>
        <strain evidence="3">CBS 781.70</strain>
    </source>
</reference>
<evidence type="ECO:0000313" key="3">
    <source>
        <dbReference type="RefSeq" id="XP_033531504.1"/>
    </source>
</evidence>
<gene>
    <name evidence="1 3" type="ORF">P152DRAFT_460971</name>
</gene>
<sequence>MLSPSTACLALSVQNSDSAWVFDPLHSRLLRDIAICVANGFPIIRQGSALKDPPSKRLTLCFTNQTALLTSILWSVVDRSRCGVTGRAISSKPQNAVLVSVPWCRWGAGSCDFIAIPISDHPSVIHRP</sequence>
<evidence type="ECO:0000313" key="1">
    <source>
        <dbReference type="EMBL" id="KAF1809873.1"/>
    </source>
</evidence>
<organism evidence="1">
    <name type="scientific">Eremomyces bilateralis CBS 781.70</name>
    <dbReference type="NCBI Taxonomy" id="1392243"/>
    <lineage>
        <taxon>Eukaryota</taxon>
        <taxon>Fungi</taxon>
        <taxon>Dikarya</taxon>
        <taxon>Ascomycota</taxon>
        <taxon>Pezizomycotina</taxon>
        <taxon>Dothideomycetes</taxon>
        <taxon>Dothideomycetes incertae sedis</taxon>
        <taxon>Eremomycetales</taxon>
        <taxon>Eremomycetaceae</taxon>
        <taxon>Eremomyces</taxon>
    </lineage>
</organism>
<reference evidence="3" key="2">
    <citation type="submission" date="2020-04" db="EMBL/GenBank/DDBJ databases">
        <authorList>
            <consortium name="NCBI Genome Project"/>
        </authorList>
    </citation>
    <scope>NUCLEOTIDE SEQUENCE</scope>
    <source>
        <strain evidence="3">CBS 781.70</strain>
    </source>
</reference>
<dbReference type="RefSeq" id="XP_033531504.1">
    <property type="nucleotide sequence ID" value="XM_033680025.1"/>
</dbReference>
<name>A0A6G1FVS2_9PEZI</name>
<dbReference type="Proteomes" id="UP000504638">
    <property type="component" value="Unplaced"/>
</dbReference>
<protein>
    <submittedName>
        <fullName evidence="1 3">Uncharacterized protein</fullName>
    </submittedName>
</protein>
<proteinExistence type="predicted"/>